<evidence type="ECO:0000313" key="2">
    <source>
        <dbReference type="EMBL" id="GFO09956.1"/>
    </source>
</evidence>
<keyword evidence="1" id="KW-0472">Membrane</keyword>
<reference evidence="2 3" key="1">
    <citation type="journal article" date="2021" name="Elife">
        <title>Chloroplast acquisition without the gene transfer in kleptoplastic sea slugs, Plakobranchus ocellatus.</title>
        <authorList>
            <person name="Maeda T."/>
            <person name="Takahashi S."/>
            <person name="Yoshida T."/>
            <person name="Shimamura S."/>
            <person name="Takaki Y."/>
            <person name="Nagai Y."/>
            <person name="Toyoda A."/>
            <person name="Suzuki Y."/>
            <person name="Arimoto A."/>
            <person name="Ishii H."/>
            <person name="Satoh N."/>
            <person name="Nishiyama T."/>
            <person name="Hasebe M."/>
            <person name="Maruyama T."/>
            <person name="Minagawa J."/>
            <person name="Obokata J."/>
            <person name="Shigenobu S."/>
        </authorList>
    </citation>
    <scope>NUCLEOTIDE SEQUENCE [LARGE SCALE GENOMIC DNA]</scope>
</reference>
<comment type="caution">
    <text evidence="2">The sequence shown here is derived from an EMBL/GenBank/DDBJ whole genome shotgun (WGS) entry which is preliminary data.</text>
</comment>
<accession>A0AAV4AFK1</accession>
<name>A0AAV4AFK1_9GAST</name>
<keyword evidence="1" id="KW-0812">Transmembrane</keyword>
<dbReference type="Proteomes" id="UP000735302">
    <property type="component" value="Unassembled WGS sequence"/>
</dbReference>
<dbReference type="AlphaFoldDB" id="A0AAV4AFK1"/>
<organism evidence="2 3">
    <name type="scientific">Plakobranchus ocellatus</name>
    <dbReference type="NCBI Taxonomy" id="259542"/>
    <lineage>
        <taxon>Eukaryota</taxon>
        <taxon>Metazoa</taxon>
        <taxon>Spiralia</taxon>
        <taxon>Lophotrochozoa</taxon>
        <taxon>Mollusca</taxon>
        <taxon>Gastropoda</taxon>
        <taxon>Heterobranchia</taxon>
        <taxon>Euthyneura</taxon>
        <taxon>Panpulmonata</taxon>
        <taxon>Sacoglossa</taxon>
        <taxon>Placobranchoidea</taxon>
        <taxon>Plakobranchidae</taxon>
        <taxon>Plakobranchus</taxon>
    </lineage>
</organism>
<keyword evidence="3" id="KW-1185">Reference proteome</keyword>
<keyword evidence="1" id="KW-1133">Transmembrane helix</keyword>
<protein>
    <submittedName>
        <fullName evidence="2">Uncharacterized protein</fullName>
    </submittedName>
</protein>
<proteinExistence type="predicted"/>
<dbReference type="EMBL" id="BLXT01004129">
    <property type="protein sequence ID" value="GFO09956.1"/>
    <property type="molecule type" value="Genomic_DNA"/>
</dbReference>
<evidence type="ECO:0000313" key="3">
    <source>
        <dbReference type="Proteomes" id="UP000735302"/>
    </source>
</evidence>
<gene>
    <name evidence="2" type="ORF">PoB_003646100</name>
</gene>
<feature type="transmembrane region" description="Helical" evidence="1">
    <location>
        <begin position="99"/>
        <end position="121"/>
    </location>
</feature>
<evidence type="ECO:0000256" key="1">
    <source>
        <dbReference type="SAM" id="Phobius"/>
    </source>
</evidence>
<sequence length="139" mass="15846">MIREAVAYLVGQLATKLEDRGSNLSQDNVSELFCVHPELNGQLDPAKIKAARKAMANYLRMSYAKDLIQDLLLVPQYWNQAWDLLYFSFSLCNIVYDTMLLLVVVFSMISAILFLLCWMFNSKCCVVVNSRIPDLGQNI</sequence>